<keyword evidence="1" id="KW-0472">Membrane</keyword>
<dbReference type="Proteomes" id="UP000440066">
    <property type="component" value="Unassembled WGS sequence"/>
</dbReference>
<dbReference type="AlphaFoldDB" id="A0A6I2GCE8"/>
<organism evidence="3 5">
    <name type="scientific">Fundicoccus ignavus</name>
    <dbReference type="NCBI Taxonomy" id="2664442"/>
    <lineage>
        <taxon>Bacteria</taxon>
        <taxon>Bacillati</taxon>
        <taxon>Bacillota</taxon>
        <taxon>Bacilli</taxon>
        <taxon>Lactobacillales</taxon>
        <taxon>Aerococcaceae</taxon>
        <taxon>Fundicoccus</taxon>
    </lineage>
</organism>
<evidence type="ECO:0000313" key="7">
    <source>
        <dbReference type="Proteomes" id="UP000469870"/>
    </source>
</evidence>
<protein>
    <recommendedName>
        <fullName evidence="8">DUF3397 family protein</fullName>
    </recommendedName>
</protein>
<keyword evidence="5" id="KW-1185">Reference proteome</keyword>
<evidence type="ECO:0008006" key="8">
    <source>
        <dbReference type="Google" id="ProtNLM"/>
    </source>
</evidence>
<feature type="transmembrane region" description="Helical" evidence="1">
    <location>
        <begin position="36"/>
        <end position="59"/>
    </location>
</feature>
<evidence type="ECO:0000256" key="1">
    <source>
        <dbReference type="SAM" id="Phobius"/>
    </source>
</evidence>
<name>A0A6I2GCE8_9LACT</name>
<keyword evidence="1" id="KW-1133">Transmembrane helix</keyword>
<proteinExistence type="predicted"/>
<keyword evidence="1" id="KW-0812">Transmembrane</keyword>
<dbReference type="EMBL" id="WJQS01000004">
    <property type="protein sequence ID" value="MRI85477.1"/>
    <property type="molecule type" value="Genomic_DNA"/>
</dbReference>
<evidence type="ECO:0000313" key="6">
    <source>
        <dbReference type="Proteomes" id="UP000440066"/>
    </source>
</evidence>
<evidence type="ECO:0000313" key="3">
    <source>
        <dbReference type="EMBL" id="MRI85477.1"/>
    </source>
</evidence>
<feature type="transmembrane region" description="Helical" evidence="1">
    <location>
        <begin position="103"/>
        <end position="124"/>
    </location>
</feature>
<dbReference type="Proteomes" id="UP000430975">
    <property type="component" value="Unassembled WGS sequence"/>
</dbReference>
<feature type="transmembrane region" description="Helical" evidence="1">
    <location>
        <begin position="65"/>
        <end position="82"/>
    </location>
</feature>
<dbReference type="Proteomes" id="UP000469870">
    <property type="component" value="Unassembled WGS sequence"/>
</dbReference>
<sequence>MASKFQWIEIILYLAPVLTVYFTQKYFKHYLKYFKGWPLTLAIVLIPLWLVMIHSFGWLIFDYNLVPYILFLTAFMLGVQLYDYVRRVDEFWYKDYYQPASQLVFTSFTAFLVGLILLRFLTYFF</sequence>
<reference evidence="4 6" key="1">
    <citation type="submission" date="2019-11" db="EMBL/GenBank/DDBJ databases">
        <title>Characterisation of Fundicoccus ignavus gen. nov. sp. nov., a novel genus of the family Aerococcaceae from bulk tank milk.</title>
        <authorList>
            <person name="Siebert A."/>
            <person name="Huptas C."/>
            <person name="Wenning M."/>
            <person name="Scherer S."/>
            <person name="Doll E.V."/>
        </authorList>
    </citation>
    <scope>NUCLEOTIDE SEQUENCE [LARGE SCALE GENOMIC DNA]</scope>
    <source>
        <strain evidence="4 6">DSM 109652</strain>
    </source>
</reference>
<evidence type="ECO:0000313" key="5">
    <source>
        <dbReference type="Proteomes" id="UP000430975"/>
    </source>
</evidence>
<comment type="caution">
    <text evidence="3">The sequence shown here is derived from an EMBL/GenBank/DDBJ whole genome shotgun (WGS) entry which is preliminary data.</text>
</comment>
<gene>
    <name evidence="4" type="ORF">GF867_04175</name>
    <name evidence="3" type="ORF">GIY09_06245</name>
    <name evidence="2" type="ORF">GIY11_05630</name>
</gene>
<dbReference type="EMBL" id="WJQT01000003">
    <property type="protein sequence ID" value="MRJ46767.1"/>
    <property type="molecule type" value="Genomic_DNA"/>
</dbReference>
<evidence type="ECO:0000313" key="4">
    <source>
        <dbReference type="EMBL" id="MRJ46767.1"/>
    </source>
</evidence>
<dbReference type="EMBL" id="WJQR01000004">
    <property type="protein sequence ID" value="MRI81493.1"/>
    <property type="molecule type" value="Genomic_DNA"/>
</dbReference>
<dbReference type="RefSeq" id="WP_153831852.1">
    <property type="nucleotide sequence ID" value="NZ_WJQR01000004.1"/>
</dbReference>
<feature type="transmembrane region" description="Helical" evidence="1">
    <location>
        <begin position="6"/>
        <end position="24"/>
    </location>
</feature>
<evidence type="ECO:0000313" key="2">
    <source>
        <dbReference type="EMBL" id="MRI81493.1"/>
    </source>
</evidence>
<accession>A0A6I2GCE8</accession>
<reference evidence="5 7" key="2">
    <citation type="submission" date="2019-11" db="EMBL/GenBank/DDBJ databases">
        <title>Characterisation of Fundicoccus ignavus gen. nov. sp. nov., a novel genus of the family Aerococcaceae isolated from bulk tank milk.</title>
        <authorList>
            <person name="Siebert A."/>
            <person name="Huptas C."/>
            <person name="Wenning M."/>
            <person name="Scherer S."/>
            <person name="Doll E.V."/>
        </authorList>
    </citation>
    <scope>NUCLEOTIDE SEQUENCE [LARGE SCALE GENOMIC DNA]</scope>
    <source>
        <strain evidence="2 7">DSM 109653</strain>
        <strain evidence="3 5">WS4759</strain>
    </source>
</reference>